<dbReference type="RefSeq" id="WP_123959531.1">
    <property type="nucleotide sequence ID" value="NZ_CP033898.1"/>
</dbReference>
<reference evidence="1 2" key="1">
    <citation type="submission" date="2018-11" db="EMBL/GenBank/DDBJ databases">
        <authorList>
            <person name="Kleinhagauer T."/>
            <person name="Glaeser S.P."/>
            <person name="Spergser J."/>
            <person name="Ruckert C."/>
            <person name="Kaempfer P."/>
            <person name="Busse H.-J."/>
        </authorList>
    </citation>
    <scope>NUCLEOTIDE SEQUENCE [LARGE SCALE GENOMIC DNA]</scope>
    <source>
        <strain evidence="1 2">812CH</strain>
    </source>
</reference>
<sequence length="80" mass="8844">MTNNTTPSTPPQPNTNTTIKARFKMPRQPWATTTITARATRHGHHGRITLTITGDTTTRLELTPANAYNLTNLIVDTLES</sequence>
<dbReference type="KEGG" id="cpso:CPPEL_01770"/>
<evidence type="ECO:0000313" key="2">
    <source>
        <dbReference type="Proteomes" id="UP000271426"/>
    </source>
</evidence>
<dbReference type="AlphaFoldDB" id="A0A3G6IWM6"/>
<evidence type="ECO:0000313" key="1">
    <source>
        <dbReference type="EMBL" id="AZA08500.1"/>
    </source>
</evidence>
<protein>
    <submittedName>
        <fullName evidence="1">Uncharacterized protein</fullName>
    </submittedName>
</protein>
<name>A0A3G6IWM6_9CORY</name>
<proteinExistence type="predicted"/>
<keyword evidence="2" id="KW-1185">Reference proteome</keyword>
<accession>A0A3G6IWM6</accession>
<organism evidence="1 2">
    <name type="scientific">Corynebacterium pseudopelargi</name>
    <dbReference type="NCBI Taxonomy" id="2080757"/>
    <lineage>
        <taxon>Bacteria</taxon>
        <taxon>Bacillati</taxon>
        <taxon>Actinomycetota</taxon>
        <taxon>Actinomycetes</taxon>
        <taxon>Mycobacteriales</taxon>
        <taxon>Corynebacteriaceae</taxon>
        <taxon>Corynebacterium</taxon>
    </lineage>
</organism>
<dbReference type="EMBL" id="CP033898">
    <property type="protein sequence ID" value="AZA08500.1"/>
    <property type="molecule type" value="Genomic_DNA"/>
</dbReference>
<dbReference type="Proteomes" id="UP000271426">
    <property type="component" value="Chromosome"/>
</dbReference>
<gene>
    <name evidence="1" type="ORF">CPPEL_01770</name>
</gene>